<evidence type="ECO:0000256" key="9">
    <source>
        <dbReference type="SAM" id="Phobius"/>
    </source>
</evidence>
<proteinExistence type="inferred from homology"/>
<keyword evidence="6" id="KW-0808">Transferase</keyword>
<organism evidence="11 12">
    <name type="scientific">Pisum sativum</name>
    <name type="common">Garden pea</name>
    <name type="synonym">Lathyrus oleraceus</name>
    <dbReference type="NCBI Taxonomy" id="3888"/>
    <lineage>
        <taxon>Eukaryota</taxon>
        <taxon>Viridiplantae</taxon>
        <taxon>Streptophyta</taxon>
        <taxon>Embryophyta</taxon>
        <taxon>Tracheophyta</taxon>
        <taxon>Spermatophyta</taxon>
        <taxon>Magnoliopsida</taxon>
        <taxon>eudicotyledons</taxon>
        <taxon>Gunneridae</taxon>
        <taxon>Pentapetalae</taxon>
        <taxon>rosids</taxon>
        <taxon>fabids</taxon>
        <taxon>Fabales</taxon>
        <taxon>Fabaceae</taxon>
        <taxon>Papilionoideae</taxon>
        <taxon>50 kb inversion clade</taxon>
        <taxon>NPAAA clade</taxon>
        <taxon>Hologalegina</taxon>
        <taxon>IRL clade</taxon>
        <taxon>Fabeae</taxon>
        <taxon>Lathyrus</taxon>
    </lineage>
</organism>
<evidence type="ECO:0000313" key="11">
    <source>
        <dbReference type="EMBL" id="KAI5427004.1"/>
    </source>
</evidence>
<protein>
    <recommendedName>
        <fullName evidence="5">1-acylglycerol-3-phosphate O-acyltransferase</fullName>
        <ecNumber evidence="5">2.3.1.51</ecNumber>
    </recommendedName>
</protein>
<dbReference type="InterPro" id="IPR002123">
    <property type="entry name" value="Plipid/glycerol_acylTrfase"/>
</dbReference>
<dbReference type="GO" id="GO:0012505">
    <property type="term" value="C:endomembrane system"/>
    <property type="evidence" value="ECO:0007669"/>
    <property type="project" value="TreeGrafter"/>
</dbReference>
<name>A0A9D4XTV6_PEA</name>
<comment type="pathway">
    <text evidence="3">Lipid metabolism.</text>
</comment>
<gene>
    <name evidence="11" type="ORF">KIW84_032433</name>
</gene>
<dbReference type="CDD" id="cd07990">
    <property type="entry name" value="LPLAT_LCLAT1-like"/>
    <property type="match status" value="1"/>
</dbReference>
<feature type="compositionally biased region" description="Basic and acidic residues" evidence="8">
    <location>
        <begin position="401"/>
        <end position="415"/>
    </location>
</feature>
<dbReference type="Proteomes" id="UP001058974">
    <property type="component" value="Chromosome 3"/>
</dbReference>
<comment type="catalytic activity">
    <reaction evidence="1">
        <text>a 1-acyl-sn-glycero-3-phosphate + an acyl-CoA = a 1,2-diacyl-sn-glycero-3-phosphate + CoA</text>
        <dbReference type="Rhea" id="RHEA:19709"/>
        <dbReference type="ChEBI" id="CHEBI:57287"/>
        <dbReference type="ChEBI" id="CHEBI:57970"/>
        <dbReference type="ChEBI" id="CHEBI:58342"/>
        <dbReference type="ChEBI" id="CHEBI:58608"/>
        <dbReference type="EC" id="2.3.1.51"/>
    </reaction>
</comment>
<feature type="domain" description="Phospholipid/glycerol acyltransferase" evidence="10">
    <location>
        <begin position="112"/>
        <end position="265"/>
    </location>
</feature>
<keyword evidence="12" id="KW-1185">Reference proteome</keyword>
<evidence type="ECO:0000256" key="8">
    <source>
        <dbReference type="SAM" id="MobiDB-lite"/>
    </source>
</evidence>
<evidence type="ECO:0000256" key="3">
    <source>
        <dbReference type="ARBA" id="ARBA00005189"/>
    </source>
</evidence>
<dbReference type="Pfam" id="PF16076">
    <property type="entry name" value="Acyltransf_C"/>
    <property type="match status" value="1"/>
</dbReference>
<evidence type="ECO:0000259" key="10">
    <source>
        <dbReference type="SMART" id="SM00563"/>
    </source>
</evidence>
<comment type="pathway">
    <text evidence="2">Phospholipid metabolism; CDP-diacylglycerol biosynthesis; CDP-diacylglycerol from sn-glycerol 3-phosphate: step 2/3.</text>
</comment>
<dbReference type="GO" id="GO:0003841">
    <property type="term" value="F:1-acylglycerol-3-phosphate O-acyltransferase activity"/>
    <property type="evidence" value="ECO:0007669"/>
    <property type="project" value="UniProtKB-EC"/>
</dbReference>
<keyword evidence="7 11" id="KW-0012">Acyltransferase</keyword>
<dbReference type="InterPro" id="IPR032098">
    <property type="entry name" value="Acyltransf_C"/>
</dbReference>
<dbReference type="PANTHER" id="PTHR10983:SF24">
    <property type="entry name" value="1-ACYLGLYCEROL-3-PHOSPHATE O-ACYLTRANSFERASE 3, ISOFORM E-RELATED"/>
    <property type="match status" value="1"/>
</dbReference>
<feature type="transmembrane region" description="Helical" evidence="9">
    <location>
        <begin position="332"/>
        <end position="352"/>
    </location>
</feature>
<comment type="caution">
    <text evidence="11">The sequence shown here is derived from an EMBL/GenBank/DDBJ whole genome shotgun (WGS) entry which is preliminary data.</text>
</comment>
<dbReference type="AlphaFoldDB" id="A0A9D4XTV6"/>
<feature type="transmembrane region" description="Helical" evidence="9">
    <location>
        <begin position="364"/>
        <end position="384"/>
    </location>
</feature>
<dbReference type="Gramene" id="Psat03G0243300-T2">
    <property type="protein sequence ID" value="KAI5427004.1"/>
    <property type="gene ID" value="KIW84_032433"/>
</dbReference>
<evidence type="ECO:0000256" key="6">
    <source>
        <dbReference type="ARBA" id="ARBA00022679"/>
    </source>
</evidence>
<dbReference type="PANTHER" id="PTHR10983">
    <property type="entry name" value="1-ACYLGLYCEROL-3-PHOSPHATE ACYLTRANSFERASE-RELATED"/>
    <property type="match status" value="1"/>
</dbReference>
<evidence type="ECO:0000256" key="1">
    <source>
        <dbReference type="ARBA" id="ARBA00001141"/>
    </source>
</evidence>
<dbReference type="Pfam" id="PF01553">
    <property type="entry name" value="Acyltransferase"/>
    <property type="match status" value="1"/>
</dbReference>
<evidence type="ECO:0000256" key="4">
    <source>
        <dbReference type="ARBA" id="ARBA00008655"/>
    </source>
</evidence>
<comment type="similarity">
    <text evidence="4">Belongs to the 1-acyl-sn-glycerol-3-phosphate acyltransferase family.</text>
</comment>
<accession>A0A9D4XTV6</accession>
<feature type="region of interest" description="Disordered" evidence="8">
    <location>
        <begin position="391"/>
        <end position="415"/>
    </location>
</feature>
<dbReference type="SMART" id="SM00563">
    <property type="entry name" value="PlsC"/>
    <property type="match status" value="1"/>
</dbReference>
<evidence type="ECO:0000256" key="5">
    <source>
        <dbReference type="ARBA" id="ARBA00013211"/>
    </source>
</evidence>
<keyword evidence="9" id="KW-0472">Membrane</keyword>
<evidence type="ECO:0000313" key="12">
    <source>
        <dbReference type="Proteomes" id="UP001058974"/>
    </source>
</evidence>
<dbReference type="EMBL" id="JAMSHJ010000003">
    <property type="protein sequence ID" value="KAI5427004.1"/>
    <property type="molecule type" value="Genomic_DNA"/>
</dbReference>
<evidence type="ECO:0000256" key="2">
    <source>
        <dbReference type="ARBA" id="ARBA00004728"/>
    </source>
</evidence>
<keyword evidence="9" id="KW-1133">Transmembrane helix</keyword>
<feature type="transmembrane region" description="Helical" evidence="9">
    <location>
        <begin position="6"/>
        <end position="33"/>
    </location>
</feature>
<dbReference type="EC" id="2.3.1.51" evidence="5"/>
<evidence type="ECO:0000256" key="7">
    <source>
        <dbReference type="ARBA" id="ARBA00023315"/>
    </source>
</evidence>
<sequence>MAIAAAAVVVPLGLLFFASGLIVNLIQATFYVLVRPLSKNLYRRINRVVAELLWLELIWLIDWWAGVKAVATTYPTLGCQWRAIVARPVTATLLVQIYTDRETFRLMGKEHALVICNHRSDIDWLVGWVLAQRSGCLGSTVAVMKKSSKLLPVPSSYAVSAATAVSATDARPRLRLFAMVGSSVIGWSMWFSEYLFLERSWAKDENTLKSGIQRLRDFPLPFWLALFVEGTRFTKVKLLAAQEYATSTGLPVPRNVLIPRTKGFVSAVSHMRPFVPAIYDITVAVPKSSPAPTMLRLLNGKPSVVQVHIKRHLMKELPETDEAVAQWCKDIFVAKVALSWAFVVVAGSVKFLQWSSLLSSRKGVAFSTLGLAVVTGLMHILILFTQAERSNPAKVAPAKPKNKEEQPEATSDKQQ</sequence>
<reference evidence="11 12" key="1">
    <citation type="journal article" date="2022" name="Nat. Genet.">
        <title>Improved pea reference genome and pan-genome highlight genomic features and evolutionary characteristics.</title>
        <authorList>
            <person name="Yang T."/>
            <person name="Liu R."/>
            <person name="Luo Y."/>
            <person name="Hu S."/>
            <person name="Wang D."/>
            <person name="Wang C."/>
            <person name="Pandey M.K."/>
            <person name="Ge S."/>
            <person name="Xu Q."/>
            <person name="Li N."/>
            <person name="Li G."/>
            <person name="Huang Y."/>
            <person name="Saxena R.K."/>
            <person name="Ji Y."/>
            <person name="Li M."/>
            <person name="Yan X."/>
            <person name="He Y."/>
            <person name="Liu Y."/>
            <person name="Wang X."/>
            <person name="Xiang C."/>
            <person name="Varshney R.K."/>
            <person name="Ding H."/>
            <person name="Gao S."/>
            <person name="Zong X."/>
        </authorList>
    </citation>
    <scope>NUCLEOTIDE SEQUENCE [LARGE SCALE GENOMIC DNA]</scope>
    <source>
        <strain evidence="11 12">cv. Zhongwan 6</strain>
    </source>
</reference>
<keyword evidence="9" id="KW-0812">Transmembrane</keyword>